<name>A0ABQ8V0W8_9AGAR</name>
<accession>A0ABQ8V0W8</accession>
<proteinExistence type="predicted"/>
<organism evidence="2 3">
    <name type="scientific">Lentinula lateritia</name>
    <dbReference type="NCBI Taxonomy" id="40482"/>
    <lineage>
        <taxon>Eukaryota</taxon>
        <taxon>Fungi</taxon>
        <taxon>Dikarya</taxon>
        <taxon>Basidiomycota</taxon>
        <taxon>Agaricomycotina</taxon>
        <taxon>Agaricomycetes</taxon>
        <taxon>Agaricomycetidae</taxon>
        <taxon>Agaricales</taxon>
        <taxon>Marasmiineae</taxon>
        <taxon>Omphalotaceae</taxon>
        <taxon>Lentinula</taxon>
    </lineage>
</organism>
<sequence length="239" mass="27264">MSVPHLLHHLALGQDVWRAKSFSALDANFVQVEDLAESLRTSIDKDATYRDAIIARILEQEAPAFGFNSTDIQQLLIDWSNSDNLLQSGSVVPVTGDSIKIREWLRAHAINQYANVMGRSRLRLNNTESPSAFATHQAQRVIKKRPLQLQNGSRSPDNKENIPPRVFRKKPVVQTSSKARSTSFVKKRQQARDDFELWTEKCRADAPTLDDANDQNIEQERQVPLNLRLARREISPWLM</sequence>
<protein>
    <submittedName>
        <fullName evidence="2">Uncharacterized protein</fullName>
    </submittedName>
</protein>
<evidence type="ECO:0000256" key="1">
    <source>
        <dbReference type="SAM" id="MobiDB-lite"/>
    </source>
</evidence>
<reference evidence="2" key="1">
    <citation type="submission" date="2022-08" db="EMBL/GenBank/DDBJ databases">
        <title>A Global Phylogenomic Analysis of the Shiitake Genus Lentinula.</title>
        <authorList>
            <consortium name="DOE Joint Genome Institute"/>
            <person name="Sierra-Patev S."/>
            <person name="Min B."/>
            <person name="Naranjo-Ortiz M."/>
            <person name="Looney B."/>
            <person name="Konkel Z."/>
            <person name="Slot J.C."/>
            <person name="Sakamoto Y."/>
            <person name="Steenwyk J.L."/>
            <person name="Rokas A."/>
            <person name="Carro J."/>
            <person name="Camarero S."/>
            <person name="Ferreira P."/>
            <person name="Molpeceres G."/>
            <person name="Ruiz-Duenas F.J."/>
            <person name="Serrano A."/>
            <person name="Henrissat B."/>
            <person name="Drula E."/>
            <person name="Hughes K.W."/>
            <person name="Mata J.L."/>
            <person name="Ishikawa N.K."/>
            <person name="Vargas-Isla R."/>
            <person name="Ushijima S."/>
            <person name="Smith C.A."/>
            <person name="Ahrendt S."/>
            <person name="Andreopoulos W."/>
            <person name="He G."/>
            <person name="Labutti K."/>
            <person name="Lipzen A."/>
            <person name="Ng V."/>
            <person name="Riley R."/>
            <person name="Sandor L."/>
            <person name="Barry K."/>
            <person name="Martinez A.T."/>
            <person name="Xiao Y."/>
            <person name="Gibbons J.G."/>
            <person name="Terashima K."/>
            <person name="Grigoriev I.V."/>
            <person name="Hibbett D.S."/>
        </authorList>
    </citation>
    <scope>NUCLEOTIDE SEQUENCE</scope>
    <source>
        <strain evidence="2">RHP3577 ss4</strain>
    </source>
</reference>
<evidence type="ECO:0000313" key="2">
    <source>
        <dbReference type="EMBL" id="KAJ4467310.1"/>
    </source>
</evidence>
<keyword evidence="3" id="KW-1185">Reference proteome</keyword>
<dbReference type="EMBL" id="JANVFT010000109">
    <property type="protein sequence ID" value="KAJ4467310.1"/>
    <property type="molecule type" value="Genomic_DNA"/>
</dbReference>
<dbReference type="Proteomes" id="UP001150217">
    <property type="component" value="Unassembled WGS sequence"/>
</dbReference>
<feature type="region of interest" description="Disordered" evidence="1">
    <location>
        <begin position="144"/>
        <end position="165"/>
    </location>
</feature>
<gene>
    <name evidence="2" type="ORF">C8R41DRAFT_54949</name>
</gene>
<comment type="caution">
    <text evidence="2">The sequence shown here is derived from an EMBL/GenBank/DDBJ whole genome shotgun (WGS) entry which is preliminary data.</text>
</comment>
<evidence type="ECO:0000313" key="3">
    <source>
        <dbReference type="Proteomes" id="UP001150217"/>
    </source>
</evidence>